<dbReference type="InterPro" id="IPR017871">
    <property type="entry name" value="ABC_transporter-like_CS"/>
</dbReference>
<dbReference type="GO" id="GO:0016887">
    <property type="term" value="F:ATP hydrolysis activity"/>
    <property type="evidence" value="ECO:0007669"/>
    <property type="project" value="InterPro"/>
</dbReference>
<dbReference type="SMART" id="SM00382">
    <property type="entry name" value="AAA"/>
    <property type="match status" value="1"/>
</dbReference>
<feature type="non-terminal residue" evidence="6">
    <location>
        <position position="395"/>
    </location>
</feature>
<dbReference type="Gene3D" id="3.40.50.300">
    <property type="entry name" value="P-loop containing nucleotide triphosphate hydrolases"/>
    <property type="match status" value="1"/>
</dbReference>
<dbReference type="InterPro" id="IPR027417">
    <property type="entry name" value="P-loop_NTPase"/>
</dbReference>
<evidence type="ECO:0000256" key="1">
    <source>
        <dbReference type="ARBA" id="ARBA00005417"/>
    </source>
</evidence>
<organism evidence="6">
    <name type="scientific">marine metagenome</name>
    <dbReference type="NCBI Taxonomy" id="408172"/>
    <lineage>
        <taxon>unclassified sequences</taxon>
        <taxon>metagenomes</taxon>
        <taxon>ecological metagenomes</taxon>
    </lineage>
</organism>
<keyword evidence="3" id="KW-0547">Nucleotide-binding</keyword>
<evidence type="ECO:0000313" key="6">
    <source>
        <dbReference type="EMBL" id="SVA81989.1"/>
    </source>
</evidence>
<accession>A0A381YYF5</accession>
<dbReference type="Gene3D" id="2.70.50.60">
    <property type="entry name" value="abc- transporter (atp binding component) like domain"/>
    <property type="match status" value="1"/>
</dbReference>
<protein>
    <recommendedName>
        <fullName evidence="5">ABC transporter domain-containing protein</fullName>
    </recommendedName>
</protein>
<dbReference type="PANTHER" id="PTHR46743">
    <property type="entry name" value="TEICHOIC ACIDS EXPORT ATP-BINDING PROTEIN TAGH"/>
    <property type="match status" value="1"/>
</dbReference>
<dbReference type="GO" id="GO:0005524">
    <property type="term" value="F:ATP binding"/>
    <property type="evidence" value="ECO:0007669"/>
    <property type="project" value="UniProtKB-KW"/>
</dbReference>
<dbReference type="GO" id="GO:0016020">
    <property type="term" value="C:membrane"/>
    <property type="evidence" value="ECO:0007669"/>
    <property type="project" value="InterPro"/>
</dbReference>
<dbReference type="PANTHER" id="PTHR46743:SF2">
    <property type="entry name" value="TEICHOIC ACIDS EXPORT ATP-BINDING PROTEIN TAGH"/>
    <property type="match status" value="1"/>
</dbReference>
<dbReference type="InterPro" id="IPR003593">
    <property type="entry name" value="AAA+_ATPase"/>
</dbReference>
<feature type="non-terminal residue" evidence="6">
    <location>
        <position position="1"/>
    </location>
</feature>
<comment type="similarity">
    <text evidence="1">Belongs to the ABC transporter superfamily.</text>
</comment>
<gene>
    <name evidence="6" type="ORF">METZ01_LOCUS134843</name>
</gene>
<evidence type="ECO:0000256" key="4">
    <source>
        <dbReference type="ARBA" id="ARBA00022840"/>
    </source>
</evidence>
<dbReference type="PROSITE" id="PS50893">
    <property type="entry name" value="ABC_TRANSPORTER_2"/>
    <property type="match status" value="1"/>
</dbReference>
<dbReference type="SUPFAM" id="SSF52540">
    <property type="entry name" value="P-loop containing nucleoside triphosphate hydrolases"/>
    <property type="match status" value="1"/>
</dbReference>
<name>A0A381YYF5_9ZZZZ</name>
<dbReference type="PROSITE" id="PS00211">
    <property type="entry name" value="ABC_TRANSPORTER_1"/>
    <property type="match status" value="1"/>
</dbReference>
<sequence length="395" mass="43302">VNLPVGALEVDHVTKTFRLYQEQYRTLKERALHLGHIPFHEFDAVHDVDFEVRPGQMVGLLGHNGSGKSTLLKCIAGTMQPTAGSIRLNGRMAALLELGAGFHPDLTGRENVFLAGSIMGYSKRDIGAVFDEIVAFAELEQFIDNQVKHYSSGMFARLGFALAINVEPEILLIDEILAVGDEAFQQKCLDRFRTFREQGVTMLFVTHDTDLASTICDELVVLDRGRMIAHGDPVEAATIYRRHLYGEDPHLYVDELLPDAEPTSVADPATPVGSTRFNSLKLHVNGHPTTTVRPDDVVTFQVEVVTTQPVDDLVVAYAIRDPARNLVNSSNTQVLDVDLGSLDGSFTLAFTFEGLTLLNGMYEVDLGAHSMDGTVHYAQVNAAARFAIVGGSRHT</sequence>
<dbReference type="EMBL" id="UINC01019369">
    <property type="protein sequence ID" value="SVA81989.1"/>
    <property type="molecule type" value="Genomic_DNA"/>
</dbReference>
<reference evidence="6" key="1">
    <citation type="submission" date="2018-05" db="EMBL/GenBank/DDBJ databases">
        <authorList>
            <person name="Lanie J.A."/>
            <person name="Ng W.-L."/>
            <person name="Kazmierczak K.M."/>
            <person name="Andrzejewski T.M."/>
            <person name="Davidsen T.M."/>
            <person name="Wayne K.J."/>
            <person name="Tettelin H."/>
            <person name="Glass J.I."/>
            <person name="Rusch D."/>
            <person name="Podicherti R."/>
            <person name="Tsui H.-C.T."/>
            <person name="Winkler M.E."/>
        </authorList>
    </citation>
    <scope>NUCLEOTIDE SEQUENCE</scope>
</reference>
<dbReference type="InterPro" id="IPR015860">
    <property type="entry name" value="ABC_transpr_TagH-like"/>
</dbReference>
<proteinExistence type="inferred from homology"/>
<feature type="domain" description="ABC transporter" evidence="5">
    <location>
        <begin position="8"/>
        <end position="249"/>
    </location>
</feature>
<dbReference type="CDD" id="cd03220">
    <property type="entry name" value="ABC_KpsT_Wzt"/>
    <property type="match status" value="1"/>
</dbReference>
<evidence type="ECO:0000259" key="5">
    <source>
        <dbReference type="PROSITE" id="PS50893"/>
    </source>
</evidence>
<dbReference type="AlphaFoldDB" id="A0A381YYF5"/>
<dbReference type="InterPro" id="IPR029439">
    <property type="entry name" value="Wzt_C"/>
</dbReference>
<evidence type="ECO:0000256" key="3">
    <source>
        <dbReference type="ARBA" id="ARBA00022741"/>
    </source>
</evidence>
<evidence type="ECO:0000256" key="2">
    <source>
        <dbReference type="ARBA" id="ARBA00022448"/>
    </source>
</evidence>
<keyword evidence="2" id="KW-0813">Transport</keyword>
<dbReference type="GO" id="GO:0140359">
    <property type="term" value="F:ABC-type transporter activity"/>
    <property type="evidence" value="ECO:0007669"/>
    <property type="project" value="InterPro"/>
</dbReference>
<dbReference type="InterPro" id="IPR003439">
    <property type="entry name" value="ABC_transporter-like_ATP-bd"/>
</dbReference>
<keyword evidence="4" id="KW-0067">ATP-binding</keyword>
<dbReference type="InterPro" id="IPR050683">
    <property type="entry name" value="Bact_Polysacc_Export_ATP-bd"/>
</dbReference>
<dbReference type="CDD" id="cd10147">
    <property type="entry name" value="Wzt_C-like"/>
    <property type="match status" value="1"/>
</dbReference>
<dbReference type="Pfam" id="PF14524">
    <property type="entry name" value="Wzt_C"/>
    <property type="match status" value="1"/>
</dbReference>
<dbReference type="Pfam" id="PF00005">
    <property type="entry name" value="ABC_tran"/>
    <property type="match status" value="1"/>
</dbReference>